<sequence length="116" mass="13511">MAISIQPSIHFFHLSGARSRKQQSKQRSSDFHIQTHYLQLIWRDPKAALTCNTLIMNKNEMSEENIDKMIKMGSDVEAVLREEVLQVEQVEENKLLLRDGLLLENVPYCDEPRKKS</sequence>
<accession>A0A3Q2DLY0</accession>
<evidence type="ECO:0000313" key="1">
    <source>
        <dbReference type="Ensembl" id="ENSCVAP00000019724.1"/>
    </source>
</evidence>
<reference evidence="1" key="1">
    <citation type="submission" date="2025-08" db="UniProtKB">
        <authorList>
            <consortium name="Ensembl"/>
        </authorList>
    </citation>
    <scope>IDENTIFICATION</scope>
</reference>
<evidence type="ECO:0000313" key="2">
    <source>
        <dbReference type="Proteomes" id="UP000265020"/>
    </source>
</evidence>
<dbReference type="STRING" id="28743.ENSCVAP00000019724"/>
<dbReference type="PANTHER" id="PTHR46749">
    <property type="entry name" value="COMPLEX III ASSEMBLY FACTOR LYRM7"/>
    <property type="match status" value="1"/>
</dbReference>
<proteinExistence type="predicted"/>
<dbReference type="GO" id="GO:0034551">
    <property type="term" value="P:mitochondrial respiratory chain complex III assembly"/>
    <property type="evidence" value="ECO:0007669"/>
    <property type="project" value="TreeGrafter"/>
</dbReference>
<dbReference type="InterPro" id="IPR050435">
    <property type="entry name" value="MZM1/LYRM7"/>
</dbReference>
<dbReference type="Proteomes" id="UP000265020">
    <property type="component" value="Unassembled WGS sequence"/>
</dbReference>
<dbReference type="GeneTree" id="ENSGT00390000017923"/>
<dbReference type="AlphaFoldDB" id="A0A3Q2DLY0"/>
<dbReference type="PANTHER" id="PTHR46749:SF1">
    <property type="entry name" value="COMPLEX III ASSEMBLY FACTOR LYRM7"/>
    <property type="match status" value="1"/>
</dbReference>
<name>A0A3Q2DLY0_CYPVA</name>
<keyword evidence="2" id="KW-1185">Reference proteome</keyword>
<protein>
    <submittedName>
        <fullName evidence="1">Uncharacterized protein</fullName>
    </submittedName>
</protein>
<dbReference type="GO" id="GO:0005759">
    <property type="term" value="C:mitochondrial matrix"/>
    <property type="evidence" value="ECO:0007669"/>
    <property type="project" value="TreeGrafter"/>
</dbReference>
<dbReference type="Ensembl" id="ENSCVAT00000028951.1">
    <property type="protein sequence ID" value="ENSCVAP00000019724.1"/>
    <property type="gene ID" value="ENSCVAG00000023119.1"/>
</dbReference>
<organism evidence="1 2">
    <name type="scientific">Cyprinodon variegatus</name>
    <name type="common">Sheepshead minnow</name>
    <dbReference type="NCBI Taxonomy" id="28743"/>
    <lineage>
        <taxon>Eukaryota</taxon>
        <taxon>Metazoa</taxon>
        <taxon>Chordata</taxon>
        <taxon>Craniata</taxon>
        <taxon>Vertebrata</taxon>
        <taxon>Euteleostomi</taxon>
        <taxon>Actinopterygii</taxon>
        <taxon>Neopterygii</taxon>
        <taxon>Teleostei</taxon>
        <taxon>Neoteleostei</taxon>
        <taxon>Acanthomorphata</taxon>
        <taxon>Ovalentaria</taxon>
        <taxon>Atherinomorphae</taxon>
        <taxon>Cyprinodontiformes</taxon>
        <taxon>Cyprinodontidae</taxon>
        <taxon>Cyprinodon</taxon>
    </lineage>
</organism>
<dbReference type="GO" id="GO:0044183">
    <property type="term" value="F:protein folding chaperone"/>
    <property type="evidence" value="ECO:0007669"/>
    <property type="project" value="TreeGrafter"/>
</dbReference>
<reference evidence="1" key="2">
    <citation type="submission" date="2025-09" db="UniProtKB">
        <authorList>
            <consortium name="Ensembl"/>
        </authorList>
    </citation>
    <scope>IDENTIFICATION</scope>
</reference>